<evidence type="ECO:0000256" key="7">
    <source>
        <dbReference type="PROSITE-ProRule" id="PRU00042"/>
    </source>
</evidence>
<evidence type="ECO:0000256" key="2">
    <source>
        <dbReference type="ARBA" id="ARBA00022723"/>
    </source>
</evidence>
<dbReference type="Pfam" id="PF00096">
    <property type="entry name" value="zf-C2H2"/>
    <property type="match status" value="3"/>
</dbReference>
<dbReference type="Gene3D" id="3.30.160.60">
    <property type="entry name" value="Classic Zinc Finger"/>
    <property type="match status" value="5"/>
</dbReference>
<dbReference type="GO" id="GO:0000981">
    <property type="term" value="F:DNA-binding transcription factor activity, RNA polymerase II-specific"/>
    <property type="evidence" value="ECO:0000318"/>
    <property type="project" value="GO_Central"/>
</dbReference>
<dbReference type="FunFam" id="3.30.160.60:FF:000417">
    <property type="entry name" value="Zinc finger protein"/>
    <property type="match status" value="2"/>
</dbReference>
<dbReference type="OMA" id="MVHEGCK"/>
<dbReference type="SMART" id="SM00355">
    <property type="entry name" value="ZnF_C2H2"/>
    <property type="match status" value="5"/>
</dbReference>
<dbReference type="PANTHER" id="PTHR24394">
    <property type="entry name" value="ZINC FINGER PROTEIN"/>
    <property type="match status" value="1"/>
</dbReference>
<dbReference type="GO" id="GO:0005634">
    <property type="term" value="C:nucleus"/>
    <property type="evidence" value="ECO:0007669"/>
    <property type="project" value="UniProtKB-SubCell"/>
</dbReference>
<dbReference type="OrthoDB" id="6077919at2759"/>
<keyword evidence="3" id="KW-0677">Repeat</keyword>
<evidence type="ECO:0000256" key="1">
    <source>
        <dbReference type="ARBA" id="ARBA00004123"/>
    </source>
</evidence>
<dbReference type="GO" id="GO:0008270">
    <property type="term" value="F:zinc ion binding"/>
    <property type="evidence" value="ECO:0007669"/>
    <property type="project" value="UniProtKB-KW"/>
</dbReference>
<keyword evidence="9" id="KW-1185">Reference proteome</keyword>
<evidence type="ECO:0000313" key="10">
    <source>
        <dbReference type="RefSeq" id="XP_035688814.1"/>
    </source>
</evidence>
<evidence type="ECO:0000256" key="4">
    <source>
        <dbReference type="ARBA" id="ARBA00022771"/>
    </source>
</evidence>
<dbReference type="GeneID" id="118424372"/>
<accession>A0A9J7LVA9</accession>
<keyword evidence="2" id="KW-0479">Metal-binding</keyword>
<dbReference type="Pfam" id="PF13909">
    <property type="entry name" value="zf-H2C2_5"/>
    <property type="match status" value="1"/>
</dbReference>
<dbReference type="KEGG" id="bfo:118424372"/>
<dbReference type="FunFam" id="3.30.160.60:FF:003471">
    <property type="match status" value="1"/>
</dbReference>
<evidence type="ECO:0000256" key="6">
    <source>
        <dbReference type="ARBA" id="ARBA00023242"/>
    </source>
</evidence>
<dbReference type="InterPro" id="IPR036236">
    <property type="entry name" value="Znf_C2H2_sf"/>
</dbReference>
<reference evidence="9" key="1">
    <citation type="journal article" date="2020" name="Nat. Ecol. Evol.">
        <title>Deeply conserved synteny resolves early events in vertebrate evolution.</title>
        <authorList>
            <person name="Simakov O."/>
            <person name="Marletaz F."/>
            <person name="Yue J.X."/>
            <person name="O'Connell B."/>
            <person name="Jenkins J."/>
            <person name="Brandt A."/>
            <person name="Calef R."/>
            <person name="Tung C.H."/>
            <person name="Huang T.K."/>
            <person name="Schmutz J."/>
            <person name="Satoh N."/>
            <person name="Yu J.K."/>
            <person name="Putnam N.H."/>
            <person name="Green R.E."/>
            <person name="Rokhsar D.S."/>
        </authorList>
    </citation>
    <scope>NUCLEOTIDE SEQUENCE [LARGE SCALE GENOMIC DNA]</scope>
    <source>
        <strain evidence="9">S238N-H82</strain>
    </source>
</reference>
<dbReference type="AlphaFoldDB" id="A0A9J7LVA9"/>
<dbReference type="PROSITE" id="PS00028">
    <property type="entry name" value="ZINC_FINGER_C2H2_1"/>
    <property type="match status" value="3"/>
</dbReference>
<feature type="domain" description="C2H2-type" evidence="8">
    <location>
        <begin position="50"/>
        <end position="77"/>
    </location>
</feature>
<organism evidence="9 10">
    <name type="scientific">Branchiostoma floridae</name>
    <name type="common">Florida lancelet</name>
    <name type="synonym">Amphioxus</name>
    <dbReference type="NCBI Taxonomy" id="7739"/>
    <lineage>
        <taxon>Eukaryota</taxon>
        <taxon>Metazoa</taxon>
        <taxon>Chordata</taxon>
        <taxon>Cephalochordata</taxon>
        <taxon>Leptocardii</taxon>
        <taxon>Amphioxiformes</taxon>
        <taxon>Branchiostomatidae</taxon>
        <taxon>Branchiostoma</taxon>
    </lineage>
</organism>
<comment type="subcellular location">
    <subcellularLocation>
        <location evidence="1">Nucleus</location>
    </subcellularLocation>
</comment>
<keyword evidence="6" id="KW-0539">Nucleus</keyword>
<sequence length="168" mass="19034">MEGQRAQDALDAALAASHSCDHCGYRVAYKSQLIRHMRKHTGEKHGEKDYMCGDCGYRVAYKSHLIRHMGTHTGDKPFKCDQCDYSAKGSLDNHMRKHPGQMEGQSAQDALDKSHSCDQCGYRVAYKSLLIRHMRTHAAEKPFKCDQCDYSTAQKASLVCHMRKHTAE</sequence>
<evidence type="ECO:0000259" key="8">
    <source>
        <dbReference type="PROSITE" id="PS50157"/>
    </source>
</evidence>
<dbReference type="InterPro" id="IPR013087">
    <property type="entry name" value="Znf_C2H2_type"/>
</dbReference>
<dbReference type="PROSITE" id="PS50157">
    <property type="entry name" value="ZINC_FINGER_C2H2_2"/>
    <property type="match status" value="4"/>
</dbReference>
<keyword evidence="4 7" id="KW-0863">Zinc-finger</keyword>
<name>A0A9J7LVA9_BRAFL</name>
<dbReference type="RefSeq" id="XP_035688814.1">
    <property type="nucleotide sequence ID" value="XM_035832921.1"/>
</dbReference>
<feature type="domain" description="C2H2-type" evidence="8">
    <location>
        <begin position="115"/>
        <end position="142"/>
    </location>
</feature>
<keyword evidence="5" id="KW-0862">Zinc</keyword>
<dbReference type="Proteomes" id="UP000001554">
    <property type="component" value="Chromosome 10"/>
</dbReference>
<evidence type="ECO:0000256" key="5">
    <source>
        <dbReference type="ARBA" id="ARBA00022833"/>
    </source>
</evidence>
<feature type="domain" description="C2H2-type" evidence="8">
    <location>
        <begin position="18"/>
        <end position="45"/>
    </location>
</feature>
<proteinExistence type="predicted"/>
<gene>
    <name evidence="10" type="primary">LOC118424372</name>
</gene>
<dbReference type="GO" id="GO:0006357">
    <property type="term" value="P:regulation of transcription by RNA polymerase II"/>
    <property type="evidence" value="ECO:0000318"/>
    <property type="project" value="GO_Central"/>
</dbReference>
<evidence type="ECO:0000256" key="3">
    <source>
        <dbReference type="ARBA" id="ARBA00022737"/>
    </source>
</evidence>
<dbReference type="FunFam" id="3.30.160.60:FF:001706">
    <property type="entry name" value="Uncharacterized protein"/>
    <property type="match status" value="1"/>
</dbReference>
<evidence type="ECO:0000313" key="9">
    <source>
        <dbReference type="Proteomes" id="UP000001554"/>
    </source>
</evidence>
<protein>
    <submittedName>
        <fullName evidence="10">Gastrula zinc finger protein XlCGF57.1-like</fullName>
    </submittedName>
</protein>
<dbReference type="SUPFAM" id="SSF57667">
    <property type="entry name" value="beta-beta-alpha zinc fingers"/>
    <property type="match status" value="3"/>
</dbReference>
<reference evidence="10" key="2">
    <citation type="submission" date="2025-08" db="UniProtKB">
        <authorList>
            <consortium name="RefSeq"/>
        </authorList>
    </citation>
    <scope>IDENTIFICATION</scope>
    <source>
        <strain evidence="10">S238N-H82</strain>
        <tissue evidence="10">Testes</tissue>
    </source>
</reference>
<dbReference type="PANTHER" id="PTHR24394:SF29">
    <property type="entry name" value="MYONEURIN"/>
    <property type="match status" value="1"/>
</dbReference>
<dbReference type="FunFam" id="3.30.160.60:FF:001128">
    <property type="entry name" value="Uncharacterized protein"/>
    <property type="match status" value="1"/>
</dbReference>
<feature type="domain" description="C2H2-type" evidence="8">
    <location>
        <begin position="143"/>
        <end position="168"/>
    </location>
</feature>